<organism evidence="3 4">
    <name type="scientific">Alkalibacterium putridalgicola</name>
    <dbReference type="NCBI Taxonomy" id="426703"/>
    <lineage>
        <taxon>Bacteria</taxon>
        <taxon>Bacillati</taxon>
        <taxon>Bacillota</taxon>
        <taxon>Bacilli</taxon>
        <taxon>Lactobacillales</taxon>
        <taxon>Carnobacteriaceae</taxon>
        <taxon>Alkalibacterium</taxon>
    </lineage>
</organism>
<evidence type="ECO:0000313" key="2">
    <source>
        <dbReference type="EMBL" id="GEK88017.1"/>
    </source>
</evidence>
<dbReference type="InterPro" id="IPR016979">
    <property type="entry name" value="DUF2129"/>
</dbReference>
<evidence type="ECO:0000313" key="3">
    <source>
        <dbReference type="EMBL" id="SEL43760.1"/>
    </source>
</evidence>
<evidence type="ECO:0000313" key="4">
    <source>
        <dbReference type="Proteomes" id="UP000198548"/>
    </source>
</evidence>
<name>A0A1H7Q6S3_9LACT</name>
<reference evidence="3 4" key="1">
    <citation type="submission" date="2016-10" db="EMBL/GenBank/DDBJ databases">
        <authorList>
            <person name="de Groot N.N."/>
        </authorList>
    </citation>
    <scope>NUCLEOTIDE SEQUENCE [LARGE SCALE GENOMIC DNA]</scope>
    <source>
        <strain evidence="3 4">DSM 19182</strain>
    </source>
</reference>
<dbReference type="EMBL" id="FOBL01000001">
    <property type="protein sequence ID" value="SEL43760.1"/>
    <property type="molecule type" value="Genomic_DNA"/>
</dbReference>
<keyword evidence="5" id="KW-1185">Reference proteome</keyword>
<gene>
    <name evidence="2" type="ORF">APU01nite_00560</name>
    <name evidence="3" type="ORF">SAMN04488100_101151</name>
</gene>
<keyword evidence="1" id="KW-0963">Cytoplasm</keyword>
<proteinExistence type="predicted"/>
<dbReference type="Proteomes" id="UP000198548">
    <property type="component" value="Unassembled WGS sequence"/>
</dbReference>
<sequence>MEQEKSTRAGLVVWLYTTKYVNKLKRYGLVHYVSKSMNYAIIYVNREDMEATAGTIAKQHFVRKVEESYRCDLPNTFDGILDEVAALSEKEDEDNMLGSMFK</sequence>
<evidence type="ECO:0000313" key="5">
    <source>
        <dbReference type="Proteomes" id="UP000321425"/>
    </source>
</evidence>
<dbReference type="Pfam" id="PF09902">
    <property type="entry name" value="DUF2129"/>
    <property type="match status" value="1"/>
</dbReference>
<protein>
    <submittedName>
        <fullName evidence="3">Uncharacterized protein YlbG, UPF0298 family</fullName>
    </submittedName>
</protein>
<accession>A0A1H7Q6S3</accession>
<evidence type="ECO:0000256" key="1">
    <source>
        <dbReference type="ARBA" id="ARBA00022490"/>
    </source>
</evidence>
<dbReference type="RefSeq" id="WP_177165408.1">
    <property type="nucleotide sequence ID" value="NZ_BJUX01000001.1"/>
</dbReference>
<dbReference type="EMBL" id="BJUX01000001">
    <property type="protein sequence ID" value="GEK88017.1"/>
    <property type="molecule type" value="Genomic_DNA"/>
</dbReference>
<dbReference type="STRING" id="426703.SAMN04488100_101151"/>
<dbReference type="PIRSF" id="PIRSF031653">
    <property type="entry name" value="UCP031653"/>
    <property type="match status" value="1"/>
</dbReference>
<dbReference type="Proteomes" id="UP000321425">
    <property type="component" value="Unassembled WGS sequence"/>
</dbReference>
<reference evidence="2 5" key="2">
    <citation type="submission" date="2019-07" db="EMBL/GenBank/DDBJ databases">
        <title>Whole genome shotgun sequence of Alkalibacterium putridalgicola NBRC 103243.</title>
        <authorList>
            <person name="Hosoyama A."/>
            <person name="Uohara A."/>
            <person name="Ohji S."/>
            <person name="Ichikawa N."/>
        </authorList>
    </citation>
    <scope>NUCLEOTIDE SEQUENCE [LARGE SCALE GENOMIC DNA]</scope>
    <source>
        <strain evidence="2 5">NBRC 103243</strain>
    </source>
</reference>
<dbReference type="AlphaFoldDB" id="A0A1H7Q6S3"/>